<dbReference type="AlphaFoldDB" id="A0A060R8Q6"/>
<dbReference type="Proteomes" id="UP000027616">
    <property type="component" value="Chromosome I"/>
</dbReference>
<keyword evidence="3" id="KW-1185">Reference proteome</keyword>
<dbReference type="InterPro" id="IPR017880">
    <property type="entry name" value="KilA_N"/>
</dbReference>
<dbReference type="HOGENOM" id="CLU_1033886_0_0_10"/>
<dbReference type="STRING" id="1433126.BN938_1787"/>
<name>A0A060R8Q6_9BACT</name>
<dbReference type="eggNOG" id="ENOG5032YI7">
    <property type="taxonomic scope" value="Bacteria"/>
</dbReference>
<dbReference type="PATRIC" id="fig|1433126.3.peg.1764"/>
<dbReference type="GO" id="GO:0003677">
    <property type="term" value="F:DNA binding"/>
    <property type="evidence" value="ECO:0007669"/>
    <property type="project" value="InterPro"/>
</dbReference>
<dbReference type="Pfam" id="PF04383">
    <property type="entry name" value="KilA-N"/>
    <property type="match status" value="1"/>
</dbReference>
<dbReference type="KEGG" id="rbc:BN938_1787"/>
<proteinExistence type="predicted"/>
<dbReference type="SUPFAM" id="SSF54616">
    <property type="entry name" value="DNA-binding domain of Mlu1-box binding protein MBP1"/>
    <property type="match status" value="1"/>
</dbReference>
<evidence type="ECO:0000259" key="1">
    <source>
        <dbReference type="PROSITE" id="PS51301"/>
    </source>
</evidence>
<dbReference type="SMART" id="SM01252">
    <property type="entry name" value="KilA-N"/>
    <property type="match status" value="1"/>
</dbReference>
<organism evidence="2 3">
    <name type="scientific">Mucinivorans hirudinis</name>
    <dbReference type="NCBI Taxonomy" id="1433126"/>
    <lineage>
        <taxon>Bacteria</taxon>
        <taxon>Pseudomonadati</taxon>
        <taxon>Bacteroidota</taxon>
        <taxon>Bacteroidia</taxon>
        <taxon>Bacteroidales</taxon>
        <taxon>Rikenellaceae</taxon>
        <taxon>Mucinivorans</taxon>
    </lineage>
</organism>
<evidence type="ECO:0000313" key="2">
    <source>
        <dbReference type="EMBL" id="CDN31867.1"/>
    </source>
</evidence>
<dbReference type="InterPro" id="IPR036887">
    <property type="entry name" value="HTH_APSES_sf"/>
</dbReference>
<protein>
    <submittedName>
        <fullName evidence="2">Phage antirepressor protein</fullName>
    </submittedName>
</protein>
<dbReference type="EMBL" id="HG934468">
    <property type="protein sequence ID" value="CDN31867.1"/>
    <property type="molecule type" value="Genomic_DNA"/>
</dbReference>
<sequence>MKNLQIFNYNDTPVSFQIGEGELMVNATEMAKPFRKRASNWLSTQQAKELICSLSAKTGIPATGLVVVNQGGSNQGTWMHEDLALLFAQWLSPDFYLWCNDRIKELFRFGLTATDEMLDKARTDPGFVAFVIDELKMSRLKTIELEAKHEQLVQQIEENAPKIAFYEQLKTTQESFEKRRNYPVSNMARTLGLKADELNRLLMQRGIIGKLDGSWYLMPKYENQGLAFEKETMSKRYNEETDKMELMPTKYLVWTAKGRDLIFSLFEKQ</sequence>
<accession>A0A060R8Q6</accession>
<feature type="domain" description="KilA-N" evidence="1">
    <location>
        <begin position="3"/>
        <end position="106"/>
    </location>
</feature>
<dbReference type="InterPro" id="IPR005039">
    <property type="entry name" value="Ant_C"/>
</dbReference>
<dbReference type="PROSITE" id="PS51301">
    <property type="entry name" value="KILA_N"/>
    <property type="match status" value="1"/>
</dbReference>
<dbReference type="OrthoDB" id="1078540at2"/>
<gene>
    <name evidence="2" type="ORF">BN938_1787</name>
</gene>
<dbReference type="Pfam" id="PF03374">
    <property type="entry name" value="ANT"/>
    <property type="match status" value="1"/>
</dbReference>
<dbReference type="InterPro" id="IPR018004">
    <property type="entry name" value="KilA/APSES_HTH"/>
</dbReference>
<evidence type="ECO:0000313" key="3">
    <source>
        <dbReference type="Proteomes" id="UP000027616"/>
    </source>
</evidence>
<reference evidence="2 3" key="1">
    <citation type="journal article" date="2015" name="Genome Announc.">
        <title>Complete Genome Sequence of the Novel Leech Symbiont Mucinivorans hirudinis M3T.</title>
        <authorList>
            <person name="Nelson M.C."/>
            <person name="Bomar L."/>
            <person name="Graf J."/>
        </authorList>
    </citation>
    <scope>NUCLEOTIDE SEQUENCE [LARGE SCALE GENOMIC DNA]</scope>
    <source>
        <strain evidence="3">M3</strain>
    </source>
</reference>